<name>A0ABQ9JQ78_9CUCU</name>
<keyword evidence="4" id="KW-1185">Reference proteome</keyword>
<protein>
    <recommendedName>
        <fullName evidence="2">Integrase catalytic domain-containing protein</fullName>
    </recommendedName>
</protein>
<evidence type="ECO:0000256" key="1">
    <source>
        <dbReference type="SAM" id="MobiDB-lite"/>
    </source>
</evidence>
<dbReference type="Pfam" id="PF00665">
    <property type="entry name" value="rve"/>
    <property type="match status" value="1"/>
</dbReference>
<feature type="domain" description="Integrase catalytic" evidence="2">
    <location>
        <begin position="179"/>
        <end position="341"/>
    </location>
</feature>
<comment type="caution">
    <text evidence="3">The sequence shown here is derived from an EMBL/GenBank/DDBJ whole genome shotgun (WGS) entry which is preliminary data.</text>
</comment>
<reference evidence="3" key="1">
    <citation type="journal article" date="2023" name="Insect Mol. Biol.">
        <title>Genome sequencing provides insights into the evolution of gene families encoding plant cell wall-degrading enzymes in longhorned beetles.</title>
        <authorList>
            <person name="Shin N.R."/>
            <person name="Okamura Y."/>
            <person name="Kirsch R."/>
            <person name="Pauchet Y."/>
        </authorList>
    </citation>
    <scope>NUCLEOTIDE SEQUENCE</scope>
    <source>
        <strain evidence="3">MMC_N1</strain>
    </source>
</reference>
<dbReference type="PANTHER" id="PTHR46585:SF1">
    <property type="entry name" value="CHROMO DOMAIN-CONTAINING PROTEIN"/>
    <property type="match status" value="1"/>
</dbReference>
<proteinExistence type="predicted"/>
<dbReference type="Gene3D" id="3.30.420.10">
    <property type="entry name" value="Ribonuclease H-like superfamily/Ribonuclease H"/>
    <property type="match status" value="1"/>
</dbReference>
<dbReference type="Proteomes" id="UP001162164">
    <property type="component" value="Unassembled WGS sequence"/>
</dbReference>
<dbReference type="InterPro" id="IPR036397">
    <property type="entry name" value="RNaseH_sf"/>
</dbReference>
<dbReference type="EMBL" id="JAPWTJ010000295">
    <property type="protein sequence ID" value="KAJ8980036.1"/>
    <property type="molecule type" value="Genomic_DNA"/>
</dbReference>
<dbReference type="SUPFAM" id="SSF53098">
    <property type="entry name" value="Ribonuclease H-like"/>
    <property type="match status" value="1"/>
</dbReference>
<sequence>MAPGNTIDKFGRRKRESNVVAPRGRPGVGFKLTKDNNYDIQRKRLKNMGEPTDSRDGATRNYVDQQLRKHIDESSLDSEKVINSIVGKQIEEVKHLLQNYINNLINESGGVGNVINEVVKQVGTISERITKVERGEEILHQIIKRFHNAVQTIMTKSEVKLGIVRELHRSARRNFNRRRTIIKALHDLWQIDLAEMQQYANENKGNRYILVVIDCYSKYVWTRPLKNKTGIEVAKAMEDIIHKVGIPPSNLQSDNGTEFYNRNFSALMKSYNINHYSTFSTKKAAIVERVIRTLKTWLYIEFSSRGKYKWLDILPTITRKYNNKIHRTINMRPSEVTSTTLLEAYSHPKVALKPKYLVNDVVRISKYKGVFDKGFIANFSTELFRIVKVNITNPTTYLLEDMNGQQIKGCFYEHELQKTKYPDIYLVEKIYMSHTYYSSNCRHILYKVHIAALAVGSPYTYCRALGKFQSCLGRDVDHTLCIVALKQANSSSSTCCSILVCVALHPIPADISAPLTVSLCFLVAAFFDDVSINSTSLSWGSDAICGDVVEYPGGPESAPFSRWKLEM</sequence>
<evidence type="ECO:0000313" key="3">
    <source>
        <dbReference type="EMBL" id="KAJ8980036.1"/>
    </source>
</evidence>
<dbReference type="InterPro" id="IPR012337">
    <property type="entry name" value="RNaseH-like_sf"/>
</dbReference>
<dbReference type="PANTHER" id="PTHR46585">
    <property type="entry name" value="INTEGRASE CORE DOMAIN CONTAINING PROTEIN"/>
    <property type="match status" value="1"/>
</dbReference>
<evidence type="ECO:0000259" key="2">
    <source>
        <dbReference type="PROSITE" id="PS50994"/>
    </source>
</evidence>
<organism evidence="3 4">
    <name type="scientific">Molorchus minor</name>
    <dbReference type="NCBI Taxonomy" id="1323400"/>
    <lineage>
        <taxon>Eukaryota</taxon>
        <taxon>Metazoa</taxon>
        <taxon>Ecdysozoa</taxon>
        <taxon>Arthropoda</taxon>
        <taxon>Hexapoda</taxon>
        <taxon>Insecta</taxon>
        <taxon>Pterygota</taxon>
        <taxon>Neoptera</taxon>
        <taxon>Endopterygota</taxon>
        <taxon>Coleoptera</taxon>
        <taxon>Polyphaga</taxon>
        <taxon>Cucujiformia</taxon>
        <taxon>Chrysomeloidea</taxon>
        <taxon>Cerambycidae</taxon>
        <taxon>Lamiinae</taxon>
        <taxon>Monochamini</taxon>
        <taxon>Molorchus</taxon>
    </lineage>
</organism>
<dbReference type="InterPro" id="IPR001584">
    <property type="entry name" value="Integrase_cat-core"/>
</dbReference>
<gene>
    <name evidence="3" type="ORF">NQ317_019724</name>
</gene>
<accession>A0ABQ9JQ78</accession>
<feature type="region of interest" description="Disordered" evidence="1">
    <location>
        <begin position="1"/>
        <end position="33"/>
    </location>
</feature>
<evidence type="ECO:0000313" key="4">
    <source>
        <dbReference type="Proteomes" id="UP001162164"/>
    </source>
</evidence>
<dbReference type="PROSITE" id="PS50994">
    <property type="entry name" value="INTEGRASE"/>
    <property type="match status" value="1"/>
</dbReference>